<gene>
    <name evidence="2" type="ORF">BRAFLDRAFT_109997</name>
</gene>
<sequence>MFFLSNRPNKYFGQLTPRALLRNIDIQKVIAEASLEKRLSSCHQRTRKKNKPKKRTCFVLQNTRLVPDPLNSHVKKKKKKKKHKESCEDPYHLKDIDQIDSLVAEFAAEENEKGDTSGVPCDGVSQEVSHGETPQEDPNVVSNNEPRSCDENQSEEEQKNRQPGQFMVYIRQLNNKVVGVTLQPSDTLAELRTAITCPAYKVKFYHCGKQYLMSTIQMKTGPALKLIGKRDAFVNKKVQEEDKITSMSVEEALQNCMKRKE</sequence>
<feature type="compositionally biased region" description="Basic residues" evidence="1">
    <location>
        <begin position="73"/>
        <end position="84"/>
    </location>
</feature>
<feature type="region of interest" description="Disordered" evidence="1">
    <location>
        <begin position="69"/>
        <end position="90"/>
    </location>
</feature>
<dbReference type="InParanoid" id="C3ZZA2"/>
<reference evidence="2" key="1">
    <citation type="journal article" date="2008" name="Nature">
        <title>The amphioxus genome and the evolution of the chordate karyotype.</title>
        <authorList>
            <consortium name="US DOE Joint Genome Institute (JGI-PGF)"/>
            <person name="Putnam N.H."/>
            <person name="Butts T."/>
            <person name="Ferrier D.E.K."/>
            <person name="Furlong R.F."/>
            <person name="Hellsten U."/>
            <person name="Kawashima T."/>
            <person name="Robinson-Rechavi M."/>
            <person name="Shoguchi E."/>
            <person name="Terry A."/>
            <person name="Yu J.-K."/>
            <person name="Benito-Gutierrez E.L."/>
            <person name="Dubchak I."/>
            <person name="Garcia-Fernandez J."/>
            <person name="Gibson-Brown J.J."/>
            <person name="Grigoriev I.V."/>
            <person name="Horton A.C."/>
            <person name="de Jong P.J."/>
            <person name="Jurka J."/>
            <person name="Kapitonov V.V."/>
            <person name="Kohara Y."/>
            <person name="Kuroki Y."/>
            <person name="Lindquist E."/>
            <person name="Lucas S."/>
            <person name="Osoegawa K."/>
            <person name="Pennacchio L.A."/>
            <person name="Salamov A.A."/>
            <person name="Satou Y."/>
            <person name="Sauka-Spengler T."/>
            <person name="Schmutz J."/>
            <person name="Shin-I T."/>
            <person name="Toyoda A."/>
            <person name="Bronner-Fraser M."/>
            <person name="Fujiyama A."/>
            <person name="Holland L.Z."/>
            <person name="Holland P.W.H."/>
            <person name="Satoh N."/>
            <person name="Rokhsar D.S."/>
        </authorList>
    </citation>
    <scope>NUCLEOTIDE SEQUENCE [LARGE SCALE GENOMIC DNA]</scope>
    <source>
        <strain evidence="2">S238N-H82</strain>
        <tissue evidence="2">Testes</tissue>
    </source>
</reference>
<protein>
    <submittedName>
        <fullName evidence="2">Uncharacterized protein</fullName>
    </submittedName>
</protein>
<accession>C3ZZA2</accession>
<evidence type="ECO:0000256" key="1">
    <source>
        <dbReference type="SAM" id="MobiDB-lite"/>
    </source>
</evidence>
<proteinExistence type="predicted"/>
<feature type="region of interest" description="Disordered" evidence="1">
    <location>
        <begin position="108"/>
        <end position="163"/>
    </location>
</feature>
<dbReference type="AlphaFoldDB" id="C3ZZA2"/>
<dbReference type="EMBL" id="GG666745">
    <property type="protein sequence ID" value="EEN42125.1"/>
    <property type="molecule type" value="Genomic_DNA"/>
</dbReference>
<name>C3ZZA2_BRAFL</name>
<organism>
    <name type="scientific">Branchiostoma floridae</name>
    <name type="common">Florida lancelet</name>
    <name type="synonym">Amphioxus</name>
    <dbReference type="NCBI Taxonomy" id="7739"/>
    <lineage>
        <taxon>Eukaryota</taxon>
        <taxon>Metazoa</taxon>
        <taxon>Chordata</taxon>
        <taxon>Cephalochordata</taxon>
        <taxon>Leptocardii</taxon>
        <taxon>Amphioxiformes</taxon>
        <taxon>Branchiostomatidae</taxon>
        <taxon>Branchiostoma</taxon>
    </lineage>
</organism>
<evidence type="ECO:0000313" key="2">
    <source>
        <dbReference type="EMBL" id="EEN42125.1"/>
    </source>
</evidence>